<dbReference type="EMBL" id="LAZR01000066">
    <property type="protein sequence ID" value="KKN96104.1"/>
    <property type="molecule type" value="Genomic_DNA"/>
</dbReference>
<keyword evidence="1" id="KW-0175">Coiled coil</keyword>
<gene>
    <name evidence="2" type="ORF">LCGC14_0170330</name>
</gene>
<evidence type="ECO:0000313" key="2">
    <source>
        <dbReference type="EMBL" id="KKN96104.1"/>
    </source>
</evidence>
<reference evidence="2" key="1">
    <citation type="journal article" date="2015" name="Nature">
        <title>Complex archaea that bridge the gap between prokaryotes and eukaryotes.</title>
        <authorList>
            <person name="Spang A."/>
            <person name="Saw J.H."/>
            <person name="Jorgensen S.L."/>
            <person name="Zaremba-Niedzwiedzka K."/>
            <person name="Martijn J."/>
            <person name="Lind A.E."/>
            <person name="van Eijk R."/>
            <person name="Schleper C."/>
            <person name="Guy L."/>
            <person name="Ettema T.J."/>
        </authorList>
    </citation>
    <scope>NUCLEOTIDE SEQUENCE</scope>
</reference>
<protein>
    <recommendedName>
        <fullName evidence="3">DUF4262 domain-containing protein</fullName>
    </recommendedName>
</protein>
<accession>A0A0F9UWG1</accession>
<feature type="coiled-coil region" evidence="1">
    <location>
        <begin position="3"/>
        <end position="30"/>
    </location>
</feature>
<dbReference type="AlphaFoldDB" id="A0A0F9UWG1"/>
<dbReference type="InterPro" id="IPR025358">
    <property type="entry name" value="DUF4262"/>
</dbReference>
<organism evidence="2">
    <name type="scientific">marine sediment metagenome</name>
    <dbReference type="NCBI Taxonomy" id="412755"/>
    <lineage>
        <taxon>unclassified sequences</taxon>
        <taxon>metagenomes</taxon>
        <taxon>ecological metagenomes</taxon>
    </lineage>
</organism>
<evidence type="ECO:0008006" key="3">
    <source>
        <dbReference type="Google" id="ProtNLM"/>
    </source>
</evidence>
<proteinExistence type="predicted"/>
<sequence length="174" mass="19491">MQITRSKAEIEALVRDNAAYREDIDFIQETISKDQIFIGHLTQKSPAGNEVSVALTVGMYKRNLPELIFSGVPSNVVQNIVAALSEGLDFDREFLRSERLKQILNFDVMALPIDDPNSLEVMQVCRDYYTLIGRHEMQAVQLVFADENGSFPWSPECSDANKACQPLFGVTAGF</sequence>
<evidence type="ECO:0000256" key="1">
    <source>
        <dbReference type="SAM" id="Coils"/>
    </source>
</evidence>
<dbReference type="Pfam" id="PF14081">
    <property type="entry name" value="DUF4262"/>
    <property type="match status" value="1"/>
</dbReference>
<name>A0A0F9UWG1_9ZZZZ</name>
<comment type="caution">
    <text evidence="2">The sequence shown here is derived from an EMBL/GenBank/DDBJ whole genome shotgun (WGS) entry which is preliminary data.</text>
</comment>